<proteinExistence type="predicted"/>
<name>A0A9R0TGB4_TRITD</name>
<dbReference type="EMBL" id="LT934119">
    <property type="protein sequence ID" value="VAI13400.1"/>
    <property type="molecule type" value="Genomic_DNA"/>
</dbReference>
<dbReference type="Proteomes" id="UP000324705">
    <property type="component" value="Chromosome 5A"/>
</dbReference>
<dbReference type="AlphaFoldDB" id="A0A9R0TGB4"/>
<gene>
    <name evidence="1" type="ORF">TRITD_5Av1G030590</name>
</gene>
<organism evidence="1 2">
    <name type="scientific">Triticum turgidum subsp. durum</name>
    <name type="common">Durum wheat</name>
    <name type="synonym">Triticum durum</name>
    <dbReference type="NCBI Taxonomy" id="4567"/>
    <lineage>
        <taxon>Eukaryota</taxon>
        <taxon>Viridiplantae</taxon>
        <taxon>Streptophyta</taxon>
        <taxon>Embryophyta</taxon>
        <taxon>Tracheophyta</taxon>
        <taxon>Spermatophyta</taxon>
        <taxon>Magnoliopsida</taxon>
        <taxon>Liliopsida</taxon>
        <taxon>Poales</taxon>
        <taxon>Poaceae</taxon>
        <taxon>BOP clade</taxon>
        <taxon>Pooideae</taxon>
        <taxon>Triticodae</taxon>
        <taxon>Triticeae</taxon>
        <taxon>Triticinae</taxon>
        <taxon>Triticum</taxon>
    </lineage>
</organism>
<evidence type="ECO:0008006" key="3">
    <source>
        <dbReference type="Google" id="ProtNLM"/>
    </source>
</evidence>
<reference evidence="1 2" key="1">
    <citation type="submission" date="2017-09" db="EMBL/GenBank/DDBJ databases">
        <authorList>
            <consortium name="International Durum Wheat Genome Sequencing Consortium (IDWGSC)"/>
            <person name="Milanesi L."/>
        </authorList>
    </citation>
    <scope>NUCLEOTIDE SEQUENCE [LARGE SCALE GENOMIC DNA]</scope>
    <source>
        <strain evidence="2">cv. Svevo</strain>
    </source>
</reference>
<dbReference type="Gramene" id="TRITD5Av1G030590.8">
    <property type="protein sequence ID" value="TRITD5Av1G030590.8"/>
    <property type="gene ID" value="TRITD5Av1G030590"/>
</dbReference>
<accession>A0A9R0TGB4</accession>
<evidence type="ECO:0000313" key="1">
    <source>
        <dbReference type="EMBL" id="VAI13400.1"/>
    </source>
</evidence>
<evidence type="ECO:0000313" key="2">
    <source>
        <dbReference type="Proteomes" id="UP000324705"/>
    </source>
</evidence>
<protein>
    <recommendedName>
        <fullName evidence="3">EGF-like domain-containing protein</fullName>
    </recommendedName>
</protein>
<sequence>MAKASNNVASAAILHPDRQRHAIVAATTRTASRISPTINTICVPDAKKALSGANYGVSSHTGLFLRGGCREINASGAECSVPASVMSRLLRTAQCVGNDTSVTCFASSPMNSTAVAAPAPAPAPALKSAYPNEFLRWEKVEAFRCGDALTAALYGDTDTVLSLEFGVAELGWWVNGTCAGSGELCAANGTCTDVDTPSGKKGHRCACQAGMNGDGFLAGDGCHYLGQKFETRLRPDIALFYIVCLHRLCLLPSIIDDDCVKHHNLCRQHHAIDAATTRVAPRTSPAINTI</sequence>
<keyword evidence="2" id="KW-1185">Reference proteome</keyword>